<keyword evidence="3" id="KW-1185">Reference proteome</keyword>
<protein>
    <recommendedName>
        <fullName evidence="4">DUF973 family protein</fullName>
    </recommendedName>
</protein>
<keyword evidence="1" id="KW-1133">Transmembrane helix</keyword>
<feature type="transmembrane region" description="Helical" evidence="1">
    <location>
        <begin position="114"/>
        <end position="132"/>
    </location>
</feature>
<evidence type="ECO:0000313" key="2">
    <source>
        <dbReference type="EMBL" id="MCQ6959743.1"/>
    </source>
</evidence>
<proteinExistence type="predicted"/>
<keyword evidence="1" id="KW-0812">Transmembrane</keyword>
<feature type="transmembrane region" description="Helical" evidence="1">
    <location>
        <begin position="23"/>
        <end position="53"/>
    </location>
</feature>
<reference evidence="2 3" key="1">
    <citation type="submission" date="2022-07" db="EMBL/GenBank/DDBJ databases">
        <title>Mucilaginibacter sp. JC4.</title>
        <authorList>
            <person name="Le V."/>
            <person name="Ko S.-R."/>
            <person name="Ahn C.-Y."/>
            <person name="Oh H.-M."/>
        </authorList>
    </citation>
    <scope>NUCLEOTIDE SEQUENCE [LARGE SCALE GENOMIC DNA]</scope>
    <source>
        <strain evidence="2 3">JC4</strain>
    </source>
</reference>
<feature type="transmembrane region" description="Helical" evidence="1">
    <location>
        <begin position="138"/>
        <end position="157"/>
    </location>
</feature>
<keyword evidence="1" id="KW-0472">Membrane</keyword>
<dbReference type="Proteomes" id="UP001204376">
    <property type="component" value="Unassembled WGS sequence"/>
</dbReference>
<evidence type="ECO:0008006" key="4">
    <source>
        <dbReference type="Google" id="ProtNLM"/>
    </source>
</evidence>
<accession>A0ABT1T5L1</accession>
<name>A0ABT1T5L1_9SPHI</name>
<dbReference type="RefSeq" id="WP_256539933.1">
    <property type="nucleotide sequence ID" value="NZ_JANHOH010000004.1"/>
</dbReference>
<comment type="caution">
    <text evidence="2">The sequence shown here is derived from an EMBL/GenBank/DDBJ whole genome shotgun (WGS) entry which is preliminary data.</text>
</comment>
<gene>
    <name evidence="2" type="ORF">NPE20_17335</name>
</gene>
<evidence type="ECO:0000313" key="3">
    <source>
        <dbReference type="Proteomes" id="UP001204376"/>
    </source>
</evidence>
<organism evidence="2 3">
    <name type="scientific">Mucilaginibacter aquariorum</name>
    <dbReference type="NCBI Taxonomy" id="2967225"/>
    <lineage>
        <taxon>Bacteria</taxon>
        <taxon>Pseudomonadati</taxon>
        <taxon>Bacteroidota</taxon>
        <taxon>Sphingobacteriia</taxon>
        <taxon>Sphingobacteriales</taxon>
        <taxon>Sphingobacteriaceae</taxon>
        <taxon>Mucilaginibacter</taxon>
    </lineage>
</organism>
<feature type="transmembrane region" description="Helical" evidence="1">
    <location>
        <begin position="73"/>
        <end position="94"/>
    </location>
</feature>
<dbReference type="EMBL" id="JANHOH010000004">
    <property type="protein sequence ID" value="MCQ6959743.1"/>
    <property type="molecule type" value="Genomic_DNA"/>
</dbReference>
<sequence length="210" mass="22862">MKENEIQDELTSIRSMMERSSKFISLSGLSGVLAGVYALIGAALAYSIIYGSGGFFSYREYVMANVDRSPERLVTLILIALAVLIASVATGIVLTIRKAKKKGQPVWGNTSRQLLFNMAVPLFTGGALMLVLLNRGYFGVIASASLIFYGLALVNASIFSFKDVRYLGICDIFLGLLAGLLPGYGLLFWAIGFGVLHIVYGSIMYIKYDR</sequence>
<evidence type="ECO:0000256" key="1">
    <source>
        <dbReference type="SAM" id="Phobius"/>
    </source>
</evidence>